<accession>A0ABU9QRL4</accession>
<gene>
    <name evidence="1" type="ORF">V4C55_40975</name>
</gene>
<protein>
    <submittedName>
        <fullName evidence="1">Uncharacterized protein</fullName>
    </submittedName>
</protein>
<evidence type="ECO:0000313" key="2">
    <source>
        <dbReference type="Proteomes" id="UP001494588"/>
    </source>
</evidence>
<name>A0ABU9QRL4_9BURK</name>
<keyword evidence="2" id="KW-1185">Reference proteome</keyword>
<dbReference type="Proteomes" id="UP001494588">
    <property type="component" value="Unassembled WGS sequence"/>
</dbReference>
<dbReference type="EMBL" id="JAZHGC010000069">
    <property type="protein sequence ID" value="MEM5292083.1"/>
    <property type="molecule type" value="Genomic_DNA"/>
</dbReference>
<dbReference type="RefSeq" id="WP_201661983.1">
    <property type="nucleotide sequence ID" value="NZ_CAJHCS010000055.1"/>
</dbReference>
<sequence>MSIHVSFGVFRWALGILKKTSSWLLDKLTRWFILPTYRRSHLTWMKRTQLGASWCELWDGVEYDISFPHFGYPEPRACRVAFRSLTKEVSRLELILEVRGAGLRHQESIRVCNLNAHAIIVTLPGIPELELKLSEKNLRFSIEEYEFLAGKVVFPDGAERAHASSLRGSLVQNFAFNDVWDYRWGHWWNCNSIKYATQQIQEYWRFRYGFRTLLSSILGGTLGASWMSSFQFWAAVASQLFVLSNDGELRWRWGRGDEIVVNC</sequence>
<evidence type="ECO:0000313" key="1">
    <source>
        <dbReference type="EMBL" id="MEM5292083.1"/>
    </source>
</evidence>
<proteinExistence type="predicted"/>
<organism evidence="1 2">
    <name type="scientific">Paraburkholderia sabiae</name>
    <dbReference type="NCBI Taxonomy" id="273251"/>
    <lineage>
        <taxon>Bacteria</taxon>
        <taxon>Pseudomonadati</taxon>
        <taxon>Pseudomonadota</taxon>
        <taxon>Betaproteobacteria</taxon>
        <taxon>Burkholderiales</taxon>
        <taxon>Burkholderiaceae</taxon>
        <taxon>Paraburkholderia</taxon>
    </lineage>
</organism>
<reference evidence="1 2" key="1">
    <citation type="submission" date="2024-01" db="EMBL/GenBank/DDBJ databases">
        <title>The diversity of rhizobia nodulating Mimosa spp. in eleven states of Brazil covering several biomes is determined by host plant, location, and edaphic factors.</title>
        <authorList>
            <person name="Rouws L."/>
            <person name="Barauna A."/>
            <person name="Beukes C."/>
            <person name="De Faria S.M."/>
            <person name="Gross E."/>
            <person name="Dos Reis Junior F.B."/>
            <person name="Simon M."/>
            <person name="Maluk M."/>
            <person name="Odee D.W."/>
            <person name="Kenicer G."/>
            <person name="Young J.P.W."/>
            <person name="Reis V.M."/>
            <person name="Zilli J."/>
            <person name="James E.K."/>
        </authorList>
    </citation>
    <scope>NUCLEOTIDE SEQUENCE [LARGE SCALE GENOMIC DNA]</scope>
    <source>
        <strain evidence="1 2">JPY77</strain>
    </source>
</reference>
<comment type="caution">
    <text evidence="1">The sequence shown here is derived from an EMBL/GenBank/DDBJ whole genome shotgun (WGS) entry which is preliminary data.</text>
</comment>